<dbReference type="InterPro" id="IPR030616">
    <property type="entry name" value="Aur-like"/>
</dbReference>
<feature type="active site" description="Proton acceptor" evidence="6">
    <location>
        <position position="497"/>
    </location>
</feature>
<evidence type="ECO:0000256" key="8">
    <source>
        <dbReference type="PIRSR" id="PIRSR630616-3"/>
    </source>
</evidence>
<dbReference type="GO" id="GO:0004674">
    <property type="term" value="F:protein serine/threonine kinase activity"/>
    <property type="evidence" value="ECO:0007669"/>
    <property type="project" value="UniProtKB-KW"/>
</dbReference>
<dbReference type="PROSITE" id="PS00108">
    <property type="entry name" value="PROTEIN_KINASE_ST"/>
    <property type="match status" value="1"/>
</dbReference>
<evidence type="ECO:0000256" key="2">
    <source>
        <dbReference type="ARBA" id="ARBA00022679"/>
    </source>
</evidence>
<dbReference type="InterPro" id="IPR008271">
    <property type="entry name" value="Ser/Thr_kinase_AS"/>
</dbReference>
<feature type="domain" description="Protein kinase" evidence="10">
    <location>
        <begin position="373"/>
        <end position="635"/>
    </location>
</feature>
<feature type="compositionally biased region" description="Polar residues" evidence="9">
    <location>
        <begin position="244"/>
        <end position="261"/>
    </location>
</feature>
<keyword evidence="12" id="KW-1185">Reference proteome</keyword>
<protein>
    <recommendedName>
        <fullName evidence="10">Protein kinase domain-containing protein</fullName>
    </recommendedName>
</protein>
<dbReference type="AlphaFoldDB" id="A0A835YPK4"/>
<comment type="caution">
    <text evidence="11">The sequence shown here is derived from an EMBL/GenBank/DDBJ whole genome shotgun (WGS) entry which is preliminary data.</text>
</comment>
<keyword evidence="5 7" id="KW-0067">ATP-binding</keyword>
<evidence type="ECO:0000256" key="7">
    <source>
        <dbReference type="PIRSR" id="PIRSR630616-2"/>
    </source>
</evidence>
<gene>
    <name evidence="11" type="ORF">HYH03_000721</name>
</gene>
<reference evidence="11" key="1">
    <citation type="journal article" date="2020" name="bioRxiv">
        <title>Comparative genomics of Chlamydomonas.</title>
        <authorList>
            <person name="Craig R.J."/>
            <person name="Hasan A.R."/>
            <person name="Ness R.W."/>
            <person name="Keightley P.D."/>
        </authorList>
    </citation>
    <scope>NUCLEOTIDE SEQUENCE</scope>
    <source>
        <strain evidence="11">CCAP 11/70</strain>
    </source>
</reference>
<dbReference type="FunFam" id="1.10.510.10:FF:000813">
    <property type="entry name" value="Aurora-like kinase"/>
    <property type="match status" value="1"/>
</dbReference>
<dbReference type="SMART" id="SM00220">
    <property type="entry name" value="S_TKc"/>
    <property type="match status" value="1"/>
</dbReference>
<dbReference type="GO" id="GO:0005524">
    <property type="term" value="F:ATP binding"/>
    <property type="evidence" value="ECO:0007669"/>
    <property type="project" value="UniProtKB-KW"/>
</dbReference>
<evidence type="ECO:0000313" key="11">
    <source>
        <dbReference type="EMBL" id="KAG2502235.1"/>
    </source>
</evidence>
<keyword evidence="3 7" id="KW-0547">Nucleotide-binding</keyword>
<keyword evidence="1" id="KW-0723">Serine/threonine-protein kinase</keyword>
<name>A0A835YPK4_9CHLO</name>
<feature type="binding site" evidence="7">
    <location>
        <position position="402"/>
    </location>
    <ligand>
        <name>ATP</name>
        <dbReference type="ChEBI" id="CHEBI:30616"/>
    </ligand>
</feature>
<sequence length="639" mass="68039">MGTFSAPLSFLDSPKGSQASTPVCTGGGHGEAPPTGTGHWPPHRLSSGNLPSSAAPNGSAPESPSHHSPRPNGTPLARHVALKAAVSRSSFKALEPTPSNRASADLPAVQRPAAQQLAVAQVPVAPLRSASSSFLPDRASGFRSTSSTTIEEERKLTPHPPGVERTSPRTMPRRLESFQSRERQPVSPGSPSQNSDSNCGSKTPALPSASSALQPSRHLAAPNGGGRSSRALAAPTSIPPYRVTITSISPLPSSNSGTNSAPVDFDLPRSPASPTRAPVYSVGPSSSPGPAALLPSALPAAAPLRSVSADVVPKDGRDSKDSKDASLAGLKNPAFFTPPPFVARSITSRDGVVYMWHGVPPQMRDNGWTMSAYTTTRQLHDGYASAVYKATCHRTGQDVVLKAYSLSTLTDFLRNQVLRELDIHSKLEHPSIVQMLGAFREGDALIMVLEYVRGGSLDRARRKLGGRMSEQQALELVMVPLLKTLHHLHGQGIVHRDIKPANLLFTPDWRLKVCDYGVSINMTEERAVTRTGSRDYMAPEVSVCPLKRTPADNKDNVHMAYGAAVDIWSLGALAYELLVGFTPYPGGPPAARKVEAALAFPSSVSAHAREFVQACLQHAPEDRPTIVDLLRHRWVQGAV</sequence>
<dbReference type="Gene3D" id="1.10.510.10">
    <property type="entry name" value="Transferase(Phosphotransferase) domain 1"/>
    <property type="match status" value="1"/>
</dbReference>
<evidence type="ECO:0000256" key="3">
    <source>
        <dbReference type="ARBA" id="ARBA00022741"/>
    </source>
</evidence>
<dbReference type="EMBL" id="JAEHOE010000001">
    <property type="protein sequence ID" value="KAG2502235.1"/>
    <property type="molecule type" value="Genomic_DNA"/>
</dbReference>
<evidence type="ECO:0000259" key="10">
    <source>
        <dbReference type="PROSITE" id="PS50011"/>
    </source>
</evidence>
<proteinExistence type="predicted"/>
<feature type="compositionally biased region" description="Polar residues" evidence="9">
    <location>
        <begin position="187"/>
        <end position="201"/>
    </location>
</feature>
<feature type="region of interest" description="Disordered" evidence="9">
    <location>
        <begin position="129"/>
        <end position="293"/>
    </location>
</feature>
<keyword evidence="4" id="KW-0418">Kinase</keyword>
<dbReference type="PROSITE" id="PS50011">
    <property type="entry name" value="PROTEIN_KINASE_DOM"/>
    <property type="match status" value="1"/>
</dbReference>
<dbReference type="InterPro" id="IPR011009">
    <property type="entry name" value="Kinase-like_dom_sf"/>
</dbReference>
<evidence type="ECO:0000256" key="4">
    <source>
        <dbReference type="ARBA" id="ARBA00022777"/>
    </source>
</evidence>
<dbReference type="OrthoDB" id="377346at2759"/>
<dbReference type="Proteomes" id="UP000612055">
    <property type="component" value="Unassembled WGS sequence"/>
</dbReference>
<evidence type="ECO:0000256" key="5">
    <source>
        <dbReference type="ARBA" id="ARBA00022840"/>
    </source>
</evidence>
<evidence type="ECO:0000256" key="6">
    <source>
        <dbReference type="PIRSR" id="PIRSR630616-1"/>
    </source>
</evidence>
<dbReference type="InterPro" id="IPR000719">
    <property type="entry name" value="Prot_kinase_dom"/>
</dbReference>
<feature type="compositionally biased region" description="Basic and acidic residues" evidence="9">
    <location>
        <begin position="173"/>
        <end position="184"/>
    </location>
</feature>
<feature type="binding site" evidence="7">
    <location>
        <position position="515"/>
    </location>
    <ligand>
        <name>ATP</name>
        <dbReference type="ChEBI" id="CHEBI:30616"/>
    </ligand>
</feature>
<dbReference type="PANTHER" id="PTHR24350">
    <property type="entry name" value="SERINE/THREONINE-PROTEIN KINASE IAL-RELATED"/>
    <property type="match status" value="1"/>
</dbReference>
<dbReference type="SUPFAM" id="SSF56112">
    <property type="entry name" value="Protein kinase-like (PK-like)"/>
    <property type="match status" value="1"/>
</dbReference>
<evidence type="ECO:0000256" key="1">
    <source>
        <dbReference type="ARBA" id="ARBA00022527"/>
    </source>
</evidence>
<feature type="region of interest" description="Disordered" evidence="9">
    <location>
        <begin position="1"/>
        <end position="109"/>
    </location>
</feature>
<feature type="cross-link" description="Glycyl lysine isopeptide (Lys-Gly) (interchain with G-Cter in SUMO2)" evidence="8">
    <location>
        <position position="499"/>
    </location>
</feature>
<organism evidence="11 12">
    <name type="scientific">Edaphochlamys debaryana</name>
    <dbReference type="NCBI Taxonomy" id="47281"/>
    <lineage>
        <taxon>Eukaryota</taxon>
        <taxon>Viridiplantae</taxon>
        <taxon>Chlorophyta</taxon>
        <taxon>core chlorophytes</taxon>
        <taxon>Chlorophyceae</taxon>
        <taxon>CS clade</taxon>
        <taxon>Chlamydomonadales</taxon>
        <taxon>Chlamydomonadales incertae sedis</taxon>
        <taxon>Edaphochlamys</taxon>
    </lineage>
</organism>
<evidence type="ECO:0000313" key="12">
    <source>
        <dbReference type="Proteomes" id="UP000612055"/>
    </source>
</evidence>
<feature type="compositionally biased region" description="Polar residues" evidence="9">
    <location>
        <begin position="46"/>
        <end position="62"/>
    </location>
</feature>
<dbReference type="Pfam" id="PF00069">
    <property type="entry name" value="Pkinase"/>
    <property type="match status" value="1"/>
</dbReference>
<accession>A0A835YPK4</accession>
<feature type="compositionally biased region" description="Low complexity" evidence="9">
    <location>
        <begin position="204"/>
        <end position="216"/>
    </location>
</feature>
<evidence type="ECO:0000256" key="9">
    <source>
        <dbReference type="SAM" id="MobiDB-lite"/>
    </source>
</evidence>
<feature type="compositionally biased region" description="Low complexity" evidence="9">
    <location>
        <begin position="277"/>
        <end position="293"/>
    </location>
</feature>
<keyword evidence="2" id="KW-0808">Transferase</keyword>